<accession>A0AAP0RG43</accession>
<evidence type="ECO:0000313" key="1">
    <source>
        <dbReference type="EMBL" id="KAK9277251.1"/>
    </source>
</evidence>
<evidence type="ECO:0000313" key="2">
    <source>
        <dbReference type="Proteomes" id="UP001415857"/>
    </source>
</evidence>
<proteinExistence type="predicted"/>
<organism evidence="1 2">
    <name type="scientific">Liquidambar formosana</name>
    <name type="common">Formosan gum</name>
    <dbReference type="NCBI Taxonomy" id="63359"/>
    <lineage>
        <taxon>Eukaryota</taxon>
        <taxon>Viridiplantae</taxon>
        <taxon>Streptophyta</taxon>
        <taxon>Embryophyta</taxon>
        <taxon>Tracheophyta</taxon>
        <taxon>Spermatophyta</taxon>
        <taxon>Magnoliopsida</taxon>
        <taxon>eudicotyledons</taxon>
        <taxon>Gunneridae</taxon>
        <taxon>Pentapetalae</taxon>
        <taxon>Saxifragales</taxon>
        <taxon>Altingiaceae</taxon>
        <taxon>Liquidambar</taxon>
    </lineage>
</organism>
<gene>
    <name evidence="1" type="ORF">L1049_006790</name>
</gene>
<reference evidence="1 2" key="1">
    <citation type="journal article" date="2024" name="Plant J.">
        <title>Genome sequences and population genomics reveal climatic adaptation and genomic divergence between two closely related sweetgum species.</title>
        <authorList>
            <person name="Xu W.Q."/>
            <person name="Ren C.Q."/>
            <person name="Zhang X.Y."/>
            <person name="Comes H.P."/>
            <person name="Liu X.H."/>
            <person name="Li Y.G."/>
            <person name="Kettle C.J."/>
            <person name="Jalonen R."/>
            <person name="Gaisberger H."/>
            <person name="Ma Y.Z."/>
            <person name="Qiu Y.X."/>
        </authorList>
    </citation>
    <scope>NUCLEOTIDE SEQUENCE [LARGE SCALE GENOMIC DNA]</scope>
    <source>
        <strain evidence="1">Hangzhou</strain>
    </source>
</reference>
<dbReference type="EMBL" id="JBBPBK010000010">
    <property type="protein sequence ID" value="KAK9277251.1"/>
    <property type="molecule type" value="Genomic_DNA"/>
</dbReference>
<dbReference type="Proteomes" id="UP001415857">
    <property type="component" value="Unassembled WGS sequence"/>
</dbReference>
<dbReference type="AlphaFoldDB" id="A0AAP0RG43"/>
<name>A0AAP0RG43_LIQFO</name>
<protein>
    <submittedName>
        <fullName evidence="1">Uncharacterized protein</fullName>
    </submittedName>
</protein>
<sequence>MALETWGWFGMVRIIWRRLGMVRTNWDGGWVAWEKSLTNWMKVNFDRLGKHNQKKATESFVIKDPCDKVSIALSINFGNASVLVAECIALRNV</sequence>
<keyword evidence="2" id="KW-1185">Reference proteome</keyword>
<comment type="caution">
    <text evidence="1">The sequence shown here is derived from an EMBL/GenBank/DDBJ whole genome shotgun (WGS) entry which is preliminary data.</text>
</comment>